<feature type="signal peptide" evidence="2">
    <location>
        <begin position="1"/>
        <end position="23"/>
    </location>
</feature>
<accession>A0ABP1R2M2</accession>
<evidence type="ECO:0000313" key="4">
    <source>
        <dbReference type="Proteomes" id="UP001642540"/>
    </source>
</evidence>
<sequence>MEEMSKLLPIIFVVLLIGGTVECLQTSTARQIHRNDTISITSNHRNYLTGPVEDKFEITTHDSITVYVGPANPNFPYQTSPTNQPTGSKIEAEGYLRMWAMIEEYRPIACALQSVEDYGEVATFVCPEQGLYRAYAYDRNMAGEEATKKFSKKDYFYPTVALKGEDPLLIWDGIGQRAIFDMIEKDFNPAVYGAENDKNPIQTVEQKKAEILKFLHSPIELVQMITSDPIVVEHSDNCYYWMYRIIEGTKSGYVDDEVVPSVGINNTAFKILDALLWIAEHSGVPVEEASGNTRETKISEYSKMLTNRFHTLGLAPCLRMAHPAIEIVKRETDSSDVIEFFPKTHQFNELDSPYWRVTLKIHTDRLITTLSDATFTISSRQNVALFGCFVGDTRAFISLRNFEFVGRKKLGRTDLNLKLSKLEDAFLLSIKYQLKHIYGHGVQYVGNKKSKLYQPGTTRTDLVIVSNPCIAQEFAIAVSGSIYVAEGMLTEGVKQIRPVFLPGVDKTAGRSNDPIDHRDYLRVFDMAFTPSHFAILLSDGVVLLHPSSAKAKGIARVSKTEKYRPSSFVKRRACGRTATPKLSNMIIPAFGVEGSIIIIQLYPIEGSVRMWIESLSGACSPEGIGFVGKYSEISKNINETEIHFNEYVAVNRSNERGLHISNPPPRPEHKPISVDFNEEYTFLTNSDGIRLGDNSDPHLPADLNNPASHVIGSDWTNYNQEVIYVLDAPNLGRIPNLLSKEGLEAVSSAVSRTELVDVAFTPVERKFIVAARFQSHEITKNMFQLLVTTVSSTNFPFKVKLPKESRVVDEVLETIIPFPGTILVRSNPFKVPAMKSRDPLEEDENTAELKGKTMVDFVPKLFPINTAVTSYVIDLGNVFVLTSLDARYARPLHYYSWTSIHEKLFPLPSSQNKSALQFNESSIIFHGADNKGLHDAVVSEQGIISILWRKTNRHLVQDHNKCVITNDTLFPQSITIGSVVVLEGLREIRPFFQNDNIFQMVTPDGEIVYGKYDVKPFSPFSSCHTADRNLTKDVDELCIEQPSVSVNSAGVGLLKVCADDVPAPCRDPGYVKHCEGDNGDPEKACLRLNRLHDYLKCDNKVRYTKDPQQYKTEPECDAEESGTSRCFPDFFPRDSLRSISLLGTTFNSYLHGSLKAIKSTHPEAQSSYSVDSIGDDLEVCPFNSFTLYNKEFDFAEVGFATRLTGEISYHGESVPSEADLIVEFEPSIGVIVEVSSFVVEERGLTTIRKVIDIEFRLTDYQLQDLRASDDLDSAAQNLDFDEVRAREKSTVFSITLRPSIVNLRCKNSDYFKTTQFNVGCNTFSSLQLIYETAPFYRINVTDSKVVWQFHPETNEVWVPVKQVHHHQVIKLPNCDNKYCKIKHYNLYKSDLAINYNLFGVSYRDLFLPKFEQFLTVSTRRVTGNVVLYDLLGSNEFNVSVNNLKAGCFNTGGFWYDKLLNTSLFIDKGTSPHENVYKYYESCFDESNPSSRELPYQLSATFFYLFNHTNENSIKFKRLRNQIFVFRAVVLNTDYNRFTYCRTLETFFFLRVTGIPIPRQALKVWHYFMIVLFVTVCFFLSYVFFHTFYTWKLDEGANLRAKTGAAATENYDLR</sequence>
<gene>
    <name evidence="3" type="ORF">ODALV1_LOCUS18088</name>
</gene>
<evidence type="ECO:0000256" key="2">
    <source>
        <dbReference type="SAM" id="SignalP"/>
    </source>
</evidence>
<name>A0ABP1R2M2_9HEXA</name>
<protein>
    <recommendedName>
        <fullName evidence="5">Cation channel sperm-associated protein subunit beta</fullName>
    </recommendedName>
</protein>
<keyword evidence="1" id="KW-0812">Transmembrane</keyword>
<keyword evidence="1" id="KW-0472">Membrane</keyword>
<keyword evidence="2" id="KW-0732">Signal</keyword>
<feature type="chain" id="PRO_5046689826" description="Cation channel sperm-associated protein subunit beta" evidence="2">
    <location>
        <begin position="24"/>
        <end position="1613"/>
    </location>
</feature>
<feature type="transmembrane region" description="Helical" evidence="1">
    <location>
        <begin position="1563"/>
        <end position="1584"/>
    </location>
</feature>
<comment type="caution">
    <text evidence="3">The sequence shown here is derived from an EMBL/GenBank/DDBJ whole genome shotgun (WGS) entry which is preliminary data.</text>
</comment>
<dbReference type="EMBL" id="CAXLJM020000057">
    <property type="protein sequence ID" value="CAL8118336.1"/>
    <property type="molecule type" value="Genomic_DNA"/>
</dbReference>
<reference evidence="3 4" key="1">
    <citation type="submission" date="2024-08" db="EMBL/GenBank/DDBJ databases">
        <authorList>
            <person name="Cucini C."/>
            <person name="Frati F."/>
        </authorList>
    </citation>
    <scope>NUCLEOTIDE SEQUENCE [LARGE SCALE GENOMIC DNA]</scope>
</reference>
<evidence type="ECO:0000313" key="3">
    <source>
        <dbReference type="EMBL" id="CAL8118336.1"/>
    </source>
</evidence>
<dbReference type="Proteomes" id="UP001642540">
    <property type="component" value="Unassembled WGS sequence"/>
</dbReference>
<proteinExistence type="predicted"/>
<evidence type="ECO:0008006" key="5">
    <source>
        <dbReference type="Google" id="ProtNLM"/>
    </source>
</evidence>
<keyword evidence="4" id="KW-1185">Reference proteome</keyword>
<evidence type="ECO:0000256" key="1">
    <source>
        <dbReference type="SAM" id="Phobius"/>
    </source>
</evidence>
<organism evidence="3 4">
    <name type="scientific">Orchesella dallaii</name>
    <dbReference type="NCBI Taxonomy" id="48710"/>
    <lineage>
        <taxon>Eukaryota</taxon>
        <taxon>Metazoa</taxon>
        <taxon>Ecdysozoa</taxon>
        <taxon>Arthropoda</taxon>
        <taxon>Hexapoda</taxon>
        <taxon>Collembola</taxon>
        <taxon>Entomobryomorpha</taxon>
        <taxon>Entomobryoidea</taxon>
        <taxon>Orchesellidae</taxon>
        <taxon>Orchesellinae</taxon>
        <taxon>Orchesella</taxon>
    </lineage>
</organism>
<keyword evidence="1" id="KW-1133">Transmembrane helix</keyword>